<evidence type="ECO:0000313" key="1">
    <source>
        <dbReference type="Proteomes" id="UP000887580"/>
    </source>
</evidence>
<name>A0AC35F5T4_9BILA</name>
<dbReference type="WBParaSite" id="PS1159_v2.g14184.t1">
    <property type="protein sequence ID" value="PS1159_v2.g14184.t1"/>
    <property type="gene ID" value="PS1159_v2.g14184"/>
</dbReference>
<dbReference type="Proteomes" id="UP000887580">
    <property type="component" value="Unplaced"/>
</dbReference>
<organism evidence="1 2">
    <name type="scientific">Panagrolaimus sp. PS1159</name>
    <dbReference type="NCBI Taxonomy" id="55785"/>
    <lineage>
        <taxon>Eukaryota</taxon>
        <taxon>Metazoa</taxon>
        <taxon>Ecdysozoa</taxon>
        <taxon>Nematoda</taxon>
        <taxon>Chromadorea</taxon>
        <taxon>Rhabditida</taxon>
        <taxon>Tylenchina</taxon>
        <taxon>Panagrolaimomorpha</taxon>
        <taxon>Panagrolaimoidea</taxon>
        <taxon>Panagrolaimidae</taxon>
        <taxon>Panagrolaimus</taxon>
    </lineage>
</organism>
<protein>
    <submittedName>
        <fullName evidence="2">Uncharacterized protein</fullName>
    </submittedName>
</protein>
<reference evidence="2" key="1">
    <citation type="submission" date="2022-11" db="UniProtKB">
        <authorList>
            <consortium name="WormBaseParasite"/>
        </authorList>
    </citation>
    <scope>IDENTIFICATION</scope>
</reference>
<accession>A0AC35F5T4</accession>
<proteinExistence type="predicted"/>
<sequence>MLIPPRLLKPLTTNHFLIFLTGTPSMMTFHAMNEFLFVAFTLNTIRKKNNNSQVTAISKTTHTPMNSYMNTSTITPA</sequence>
<evidence type="ECO:0000313" key="2">
    <source>
        <dbReference type="WBParaSite" id="PS1159_v2.g14184.t1"/>
    </source>
</evidence>